<protein>
    <submittedName>
        <fullName evidence="2">Putative acyltransferase</fullName>
    </submittedName>
</protein>
<dbReference type="InterPro" id="IPR000182">
    <property type="entry name" value="GNAT_dom"/>
</dbReference>
<proteinExistence type="predicted"/>
<dbReference type="AlphaFoldDB" id="A0A1Y1SEJ3"/>
<keyword evidence="3" id="KW-1185">Reference proteome</keyword>
<dbReference type="EMBL" id="AQQV01000002">
    <property type="protein sequence ID" value="ORE86962.1"/>
    <property type="molecule type" value="Genomic_DNA"/>
</dbReference>
<sequence>MSLAGLRWVCQSFDALDGAALYQIMRLRQEVFVVEQTCAFLDADGWDLHAWHLAGWAGEHLLAYARIFEPAVVREEASIGRVVSAPSHRQQGLGISLMDQAVEKVRSFGPGVPVWIGAQERLCRFYAGFGFAETGERYLEDGIWHRGMQATTDQLGRHPVV</sequence>
<evidence type="ECO:0000259" key="1">
    <source>
        <dbReference type="PROSITE" id="PS51186"/>
    </source>
</evidence>
<feature type="domain" description="N-acetyltransferase" evidence="1">
    <location>
        <begin position="11"/>
        <end position="153"/>
    </location>
</feature>
<name>A0A1Y1SEJ3_9GAMM</name>
<accession>A0A1Y1SEJ3</accession>
<dbReference type="CDD" id="cd04301">
    <property type="entry name" value="NAT_SF"/>
    <property type="match status" value="1"/>
</dbReference>
<dbReference type="STRING" id="1317117.ATO7_07982"/>
<organism evidence="2 3">
    <name type="scientific">Oceanococcus atlanticus</name>
    <dbReference type="NCBI Taxonomy" id="1317117"/>
    <lineage>
        <taxon>Bacteria</taxon>
        <taxon>Pseudomonadati</taxon>
        <taxon>Pseudomonadota</taxon>
        <taxon>Gammaproteobacteria</taxon>
        <taxon>Chromatiales</taxon>
        <taxon>Oceanococcaceae</taxon>
        <taxon>Oceanococcus</taxon>
    </lineage>
</organism>
<comment type="caution">
    <text evidence="2">The sequence shown here is derived from an EMBL/GenBank/DDBJ whole genome shotgun (WGS) entry which is preliminary data.</text>
</comment>
<reference evidence="2 3" key="1">
    <citation type="submission" date="2013-04" db="EMBL/GenBank/DDBJ databases">
        <title>Oceanococcus atlanticus 22II-S10r2 Genome Sequencing.</title>
        <authorList>
            <person name="Lai Q."/>
            <person name="Li G."/>
            <person name="Shao Z."/>
        </authorList>
    </citation>
    <scope>NUCLEOTIDE SEQUENCE [LARGE SCALE GENOMIC DNA]</scope>
    <source>
        <strain evidence="2 3">22II-S10r2</strain>
    </source>
</reference>
<dbReference type="GO" id="GO:0016747">
    <property type="term" value="F:acyltransferase activity, transferring groups other than amino-acyl groups"/>
    <property type="evidence" value="ECO:0007669"/>
    <property type="project" value="InterPro"/>
</dbReference>
<dbReference type="InterPro" id="IPR016181">
    <property type="entry name" value="Acyl_CoA_acyltransferase"/>
</dbReference>
<dbReference type="Gene3D" id="3.40.630.30">
    <property type="match status" value="1"/>
</dbReference>
<dbReference type="Proteomes" id="UP000192342">
    <property type="component" value="Unassembled WGS sequence"/>
</dbReference>
<dbReference type="Pfam" id="PF13673">
    <property type="entry name" value="Acetyltransf_10"/>
    <property type="match status" value="1"/>
</dbReference>
<keyword evidence="2" id="KW-0012">Acyltransferase</keyword>
<evidence type="ECO:0000313" key="3">
    <source>
        <dbReference type="Proteomes" id="UP000192342"/>
    </source>
</evidence>
<gene>
    <name evidence="2" type="ORF">ATO7_07982</name>
</gene>
<keyword evidence="2" id="KW-0808">Transferase</keyword>
<evidence type="ECO:0000313" key="2">
    <source>
        <dbReference type="EMBL" id="ORE86962.1"/>
    </source>
</evidence>
<dbReference type="SUPFAM" id="SSF55729">
    <property type="entry name" value="Acyl-CoA N-acyltransferases (Nat)"/>
    <property type="match status" value="1"/>
</dbReference>
<dbReference type="PROSITE" id="PS51186">
    <property type="entry name" value="GNAT"/>
    <property type="match status" value="1"/>
</dbReference>